<feature type="signal peptide" evidence="1">
    <location>
        <begin position="1"/>
        <end position="30"/>
    </location>
</feature>
<evidence type="ECO:0008006" key="3">
    <source>
        <dbReference type="Google" id="ProtNLM"/>
    </source>
</evidence>
<dbReference type="Pfam" id="PF03640">
    <property type="entry name" value="Lipoprotein_15"/>
    <property type="match status" value="1"/>
</dbReference>
<dbReference type="PROSITE" id="PS51257">
    <property type="entry name" value="PROKAR_LIPOPROTEIN"/>
    <property type="match status" value="1"/>
</dbReference>
<reference evidence="2" key="1">
    <citation type="submission" date="2024-07" db="EMBL/GenBank/DDBJ databases">
        <authorList>
            <person name="Yu S.T."/>
        </authorList>
    </citation>
    <scope>NUCLEOTIDE SEQUENCE</scope>
    <source>
        <strain evidence="2">R35</strain>
    </source>
</reference>
<name>A0AB39SIK7_9ACTN</name>
<dbReference type="GO" id="GO:0043448">
    <property type="term" value="P:alkane catabolic process"/>
    <property type="evidence" value="ECO:0007669"/>
    <property type="project" value="TreeGrafter"/>
</dbReference>
<keyword evidence="1" id="KW-0732">Signal</keyword>
<feature type="chain" id="PRO_5044200448" description="Lipoprotein" evidence="1">
    <location>
        <begin position="31"/>
        <end position="155"/>
    </location>
</feature>
<gene>
    <name evidence="2" type="ORF">AB5J50_42820</name>
</gene>
<dbReference type="PANTHER" id="PTHR39335">
    <property type="entry name" value="BLL4220 PROTEIN"/>
    <property type="match status" value="1"/>
</dbReference>
<accession>A0AB39SIK7</accession>
<dbReference type="EMBL" id="CP163440">
    <property type="protein sequence ID" value="XDQ67044.1"/>
    <property type="molecule type" value="Genomic_DNA"/>
</dbReference>
<dbReference type="InterPro" id="IPR005297">
    <property type="entry name" value="Lipoprotein_repeat"/>
</dbReference>
<sequence length="155" mass="16409">MRRGRRRRVTPLLAAIAVASCLGLPHPAVAAPEPPPLTVMVADTDTMGRVLTDPDGRTLYRFDRESDGDIACFRVCTDTHKPLLNPPGAELRLPPGIAGTLGTVARPDGGDQVTYDGSPLYSYAGDLQPADTNGVGLFWHVINPLNAPVPAETTG</sequence>
<evidence type="ECO:0000256" key="1">
    <source>
        <dbReference type="SAM" id="SignalP"/>
    </source>
</evidence>
<dbReference type="RefSeq" id="WP_369263986.1">
    <property type="nucleotide sequence ID" value="NZ_CP163440.1"/>
</dbReference>
<organism evidence="2">
    <name type="scientific">Streptomyces sp. R35</name>
    <dbReference type="NCBI Taxonomy" id="3238630"/>
    <lineage>
        <taxon>Bacteria</taxon>
        <taxon>Bacillati</taxon>
        <taxon>Actinomycetota</taxon>
        <taxon>Actinomycetes</taxon>
        <taxon>Kitasatosporales</taxon>
        <taxon>Streptomycetaceae</taxon>
        <taxon>Streptomyces</taxon>
    </lineage>
</organism>
<proteinExistence type="predicted"/>
<dbReference type="AlphaFoldDB" id="A0AB39SIK7"/>
<evidence type="ECO:0000313" key="2">
    <source>
        <dbReference type="EMBL" id="XDQ67044.1"/>
    </source>
</evidence>
<protein>
    <recommendedName>
        <fullName evidence="3">Lipoprotein</fullName>
    </recommendedName>
</protein>
<dbReference type="PANTHER" id="PTHR39335:SF1">
    <property type="entry name" value="BLL4220 PROTEIN"/>
    <property type="match status" value="1"/>
</dbReference>